<sequence>MFVSWTALELAAPAAACPWRPDGAAFSQAGVAGPGRAELPEAVGSWWSVLGTWEDPAAALAAAPLPDGSVRGAWHVVLQPVSYRGTPCCPAARGPSTGSRGAARWPVRPP</sequence>
<protein>
    <submittedName>
        <fullName evidence="1">Uncharacterized protein</fullName>
    </submittedName>
</protein>
<keyword evidence="2" id="KW-1185">Reference proteome</keyword>
<evidence type="ECO:0000313" key="1">
    <source>
        <dbReference type="EMBL" id="PWW23352.1"/>
    </source>
</evidence>
<gene>
    <name evidence="1" type="ORF">JD79_02526</name>
</gene>
<name>A0A317QJ59_9ACTN</name>
<dbReference type="Proteomes" id="UP000246661">
    <property type="component" value="Unassembled WGS sequence"/>
</dbReference>
<proteinExistence type="predicted"/>
<dbReference type="AlphaFoldDB" id="A0A317QJ59"/>
<organism evidence="1 2">
    <name type="scientific">Geodermatophilus normandii</name>
    <dbReference type="NCBI Taxonomy" id="1137989"/>
    <lineage>
        <taxon>Bacteria</taxon>
        <taxon>Bacillati</taxon>
        <taxon>Actinomycetota</taxon>
        <taxon>Actinomycetes</taxon>
        <taxon>Geodermatophilales</taxon>
        <taxon>Geodermatophilaceae</taxon>
        <taxon>Geodermatophilus</taxon>
    </lineage>
</organism>
<reference evidence="2" key="1">
    <citation type="submission" date="2018-05" db="EMBL/GenBank/DDBJ databases">
        <authorList>
            <person name="Klenk H.-P."/>
            <person name="Huntemann M."/>
            <person name="Clum A."/>
            <person name="Pillay M."/>
            <person name="Palaniappan K."/>
            <person name="Varghese N."/>
            <person name="Mikhailova N."/>
            <person name="Stamatis D."/>
            <person name="Reddy T."/>
            <person name="Daum C."/>
            <person name="Shapiro N."/>
            <person name="Ivanova N."/>
            <person name="Kyrpides N."/>
            <person name="Woyke T."/>
        </authorList>
    </citation>
    <scope>NUCLEOTIDE SEQUENCE [LARGE SCALE GENOMIC DNA]</scope>
    <source>
        <strain evidence="2">DSM 45417</strain>
    </source>
</reference>
<dbReference type="RefSeq" id="WP_110005775.1">
    <property type="nucleotide sequence ID" value="NZ_QGTX01000001.1"/>
</dbReference>
<comment type="caution">
    <text evidence="1">The sequence shown here is derived from an EMBL/GenBank/DDBJ whole genome shotgun (WGS) entry which is preliminary data.</text>
</comment>
<dbReference type="EMBL" id="QGTX01000001">
    <property type="protein sequence ID" value="PWW23352.1"/>
    <property type="molecule type" value="Genomic_DNA"/>
</dbReference>
<evidence type="ECO:0000313" key="2">
    <source>
        <dbReference type="Proteomes" id="UP000246661"/>
    </source>
</evidence>
<accession>A0A317QJ59</accession>